<dbReference type="EMBL" id="JADNYJ010000079">
    <property type="protein sequence ID" value="KAF8889540.1"/>
    <property type="molecule type" value="Genomic_DNA"/>
</dbReference>
<feature type="region of interest" description="Disordered" evidence="1">
    <location>
        <begin position="624"/>
        <end position="658"/>
    </location>
</feature>
<dbReference type="OrthoDB" id="2751409at2759"/>
<feature type="domain" description="F-box" evidence="2">
    <location>
        <begin position="25"/>
        <end position="66"/>
    </location>
</feature>
<dbReference type="CDD" id="cd09917">
    <property type="entry name" value="F-box_SF"/>
    <property type="match status" value="1"/>
</dbReference>
<feature type="region of interest" description="Disordered" evidence="1">
    <location>
        <begin position="103"/>
        <end position="126"/>
    </location>
</feature>
<evidence type="ECO:0000313" key="4">
    <source>
        <dbReference type="Proteomes" id="UP000724874"/>
    </source>
</evidence>
<feature type="region of interest" description="Disordered" evidence="1">
    <location>
        <begin position="772"/>
        <end position="823"/>
    </location>
</feature>
<evidence type="ECO:0000313" key="3">
    <source>
        <dbReference type="EMBL" id="KAF8889540.1"/>
    </source>
</evidence>
<evidence type="ECO:0000256" key="1">
    <source>
        <dbReference type="SAM" id="MobiDB-lite"/>
    </source>
</evidence>
<dbReference type="SUPFAM" id="SSF81383">
    <property type="entry name" value="F-box domain"/>
    <property type="match status" value="1"/>
</dbReference>
<feature type="region of interest" description="Disordered" evidence="1">
    <location>
        <begin position="477"/>
        <end position="503"/>
    </location>
</feature>
<sequence length="896" mass="100635">MLTTAVALSSSPCTTLDSLISLTFLPPEILLQIFLNLTDSPTSLLALRLTCNYLNTLISGSSGIRYETALMITDQVNNPKSMLPVKEKLEWVQDSARRWSILDLDESPEGEEEEEEKTPGEKKLRNTNKRMRQIKAGHAPSGIYDLTGGIYMLGDLPRKALYWVKLPGLEEFRDGIETKWNKIDLDMIRKRADSDGRERTIIDMGLCVYEHDLIAIITISPQRTPDGSRPTMNDIELVFLQFSTGLPHPALSKRQGSQSDSRNYIRYIMASPVEWHKPAVGIEIVGEHLVLVLHYHFESVEDRVYVWEWKTGVLKMGLTAPHQTYSGLIFLTPSLILLPNIKANSLDVFHIPSKPSLTTAEPILILSLPRLADGWSIMGISCRAEPNPVGEMSTSMSRPTASANGSSSSAAGASSAPAAATTSTANAIDLTPTRPFLPNPEHALCIFSMSTLGHTFTLVVHRNALVEVVKREVPFYDREREDGTEGGQEQREQQEEEGSAAGEATYHAAAEDHESAIPGSFSSTPFTSYTHNPTTGHRTKTVPYSLWGPPITRWFNSDFIPTRWITTTCGQRMVVLRVDGDNEDMEEAGEYPYIVFDFCAQNVQKMGARLKRAWAAERRKKELEKELRRKRRGKQKEKERQVEKEEEEEEGNTLIHNHRLHPASFSATDFLDVGQEVDFFRPPNLEMEQEVSDSLQAFHRFNYDYGGVYPDPSAEFYARSQSIYEEERRVRNGYGYGEDEYEHMVEDEDELDEDDFEDDFRVPYGAALDMDVDFDSSPLGPSSTANTAGDERTSTSASSSEGPSSGQAPEQEQEEQESDLPALSLPLHRLRYTTSSYPLEPSRVFAEPVYGKLPYVECVSAQRYSFEGVLIDEERVIGVSTDISSRVKQIDVHYFG</sequence>
<organism evidence="3 4">
    <name type="scientific">Gymnopilus junonius</name>
    <name type="common">Spectacular rustgill mushroom</name>
    <name type="synonym">Gymnopilus spectabilis subsp. junonius</name>
    <dbReference type="NCBI Taxonomy" id="109634"/>
    <lineage>
        <taxon>Eukaryota</taxon>
        <taxon>Fungi</taxon>
        <taxon>Dikarya</taxon>
        <taxon>Basidiomycota</taxon>
        <taxon>Agaricomycotina</taxon>
        <taxon>Agaricomycetes</taxon>
        <taxon>Agaricomycetidae</taxon>
        <taxon>Agaricales</taxon>
        <taxon>Agaricineae</taxon>
        <taxon>Hymenogastraceae</taxon>
        <taxon>Gymnopilus</taxon>
    </lineage>
</organism>
<feature type="compositionally biased region" description="Low complexity" evidence="1">
    <location>
        <begin position="399"/>
        <end position="417"/>
    </location>
</feature>
<name>A0A9P5NGF7_GYMJU</name>
<comment type="caution">
    <text evidence="3">The sequence shown here is derived from an EMBL/GenBank/DDBJ whole genome shotgun (WGS) entry which is preliminary data.</text>
</comment>
<dbReference type="InterPro" id="IPR036047">
    <property type="entry name" value="F-box-like_dom_sf"/>
</dbReference>
<feature type="compositionally biased region" description="Polar residues" evidence="1">
    <location>
        <begin position="520"/>
        <end position="536"/>
    </location>
</feature>
<dbReference type="AlphaFoldDB" id="A0A9P5NGF7"/>
<feature type="region of interest" description="Disordered" evidence="1">
    <location>
        <begin position="388"/>
        <end position="417"/>
    </location>
</feature>
<evidence type="ECO:0000259" key="2">
    <source>
        <dbReference type="SMART" id="SM00256"/>
    </source>
</evidence>
<dbReference type="InterPro" id="IPR001810">
    <property type="entry name" value="F-box_dom"/>
</dbReference>
<feature type="compositionally biased region" description="Low complexity" evidence="1">
    <location>
        <begin position="794"/>
        <end position="810"/>
    </location>
</feature>
<reference evidence="3" key="1">
    <citation type="submission" date="2020-11" db="EMBL/GenBank/DDBJ databases">
        <authorList>
            <consortium name="DOE Joint Genome Institute"/>
            <person name="Ahrendt S."/>
            <person name="Riley R."/>
            <person name="Andreopoulos W."/>
            <person name="LaButti K."/>
            <person name="Pangilinan J."/>
            <person name="Ruiz-duenas F.J."/>
            <person name="Barrasa J.M."/>
            <person name="Sanchez-Garcia M."/>
            <person name="Camarero S."/>
            <person name="Miyauchi S."/>
            <person name="Serrano A."/>
            <person name="Linde D."/>
            <person name="Babiker R."/>
            <person name="Drula E."/>
            <person name="Ayuso-Fernandez I."/>
            <person name="Pacheco R."/>
            <person name="Padilla G."/>
            <person name="Ferreira P."/>
            <person name="Barriuso J."/>
            <person name="Kellner H."/>
            <person name="Castanera R."/>
            <person name="Alfaro M."/>
            <person name="Ramirez L."/>
            <person name="Pisabarro A.G."/>
            <person name="Kuo A."/>
            <person name="Tritt A."/>
            <person name="Lipzen A."/>
            <person name="He G."/>
            <person name="Yan M."/>
            <person name="Ng V."/>
            <person name="Cullen D."/>
            <person name="Martin F."/>
            <person name="Rosso M.-N."/>
            <person name="Henrissat B."/>
            <person name="Hibbett D."/>
            <person name="Martinez A.T."/>
            <person name="Grigoriev I.V."/>
        </authorList>
    </citation>
    <scope>NUCLEOTIDE SEQUENCE</scope>
    <source>
        <strain evidence="3">AH 44721</strain>
    </source>
</reference>
<keyword evidence="4" id="KW-1185">Reference proteome</keyword>
<feature type="region of interest" description="Disordered" evidence="1">
    <location>
        <begin position="516"/>
        <end position="539"/>
    </location>
</feature>
<dbReference type="Pfam" id="PF12937">
    <property type="entry name" value="F-box-like"/>
    <property type="match status" value="1"/>
</dbReference>
<feature type="compositionally biased region" description="Basic and acidic residues" evidence="1">
    <location>
        <begin position="477"/>
        <end position="493"/>
    </location>
</feature>
<proteinExistence type="predicted"/>
<accession>A0A9P5NGF7</accession>
<dbReference type="SMART" id="SM00256">
    <property type="entry name" value="FBOX"/>
    <property type="match status" value="1"/>
</dbReference>
<protein>
    <recommendedName>
        <fullName evidence="2">F-box domain-containing protein</fullName>
    </recommendedName>
</protein>
<gene>
    <name evidence="3" type="ORF">CPB84DRAFT_1785452</name>
</gene>
<dbReference type="Proteomes" id="UP000724874">
    <property type="component" value="Unassembled WGS sequence"/>
</dbReference>
<feature type="compositionally biased region" description="Acidic residues" evidence="1">
    <location>
        <begin position="103"/>
        <end position="116"/>
    </location>
</feature>